<reference evidence="2" key="1">
    <citation type="submission" date="2018-06" db="EMBL/GenBank/DDBJ databases">
        <title>Description of Blautia argi sp. nov., a new anaerobic isolated from dog feces.</title>
        <authorList>
            <person name="Chang Y.-H."/>
            <person name="Paek J."/>
            <person name="Shin Y."/>
        </authorList>
    </citation>
    <scope>NUCLEOTIDE SEQUENCE [LARGE SCALE GENOMIC DNA]</scope>
    <source>
        <strain evidence="2">KCTC 15426</strain>
    </source>
</reference>
<protein>
    <submittedName>
        <fullName evidence="1">Uncharacterized protein</fullName>
    </submittedName>
</protein>
<keyword evidence="2" id="KW-1185">Reference proteome</keyword>
<name>A0A2Z4UD69_9FIRM</name>
<evidence type="ECO:0000313" key="2">
    <source>
        <dbReference type="Proteomes" id="UP000250003"/>
    </source>
</evidence>
<gene>
    <name evidence="1" type="ORF">DQQ01_12525</name>
</gene>
<dbReference type="Proteomes" id="UP000250003">
    <property type="component" value="Chromosome"/>
</dbReference>
<evidence type="ECO:0000313" key="1">
    <source>
        <dbReference type="EMBL" id="AWY98829.1"/>
    </source>
</evidence>
<proteinExistence type="predicted"/>
<organism evidence="1 2">
    <name type="scientific">Blautia argi</name>
    <dbReference type="NCBI Taxonomy" id="1912897"/>
    <lineage>
        <taxon>Bacteria</taxon>
        <taxon>Bacillati</taxon>
        <taxon>Bacillota</taxon>
        <taxon>Clostridia</taxon>
        <taxon>Lachnospirales</taxon>
        <taxon>Lachnospiraceae</taxon>
        <taxon>Blautia</taxon>
    </lineage>
</organism>
<sequence>MEKIIFADKTEFELLPGASLGENKVIVPDFADLKAVAEALTKAGNLDAVQYKSNEQVTGDYKDMKLEAPLFKSVDYTQEKKVIAVFGIREKTEMEKEIDEIKAQQAVQDGAILDLAGMVGGEA</sequence>
<dbReference type="AlphaFoldDB" id="A0A2Z4UD69"/>
<dbReference type="EMBL" id="CP030280">
    <property type="protein sequence ID" value="AWY98829.1"/>
    <property type="molecule type" value="Genomic_DNA"/>
</dbReference>
<dbReference type="KEGG" id="blau:DQQ01_12525"/>
<dbReference type="OrthoDB" id="2067178at2"/>
<accession>A0A2Z4UD69</accession>
<dbReference type="RefSeq" id="WP_111920315.1">
    <property type="nucleotide sequence ID" value="NZ_CAUWHR010000069.1"/>
</dbReference>